<feature type="transmembrane region" description="Helical" evidence="3">
    <location>
        <begin position="6"/>
        <end position="24"/>
    </location>
</feature>
<evidence type="ECO:0000256" key="3">
    <source>
        <dbReference type="SAM" id="Phobius"/>
    </source>
</evidence>
<keyword evidence="3" id="KW-0472">Membrane</keyword>
<protein>
    <recommendedName>
        <fullName evidence="6">Na+/H+ antiporter subunit G</fullName>
    </recommendedName>
</protein>
<gene>
    <name evidence="4" type="ORF">HLPR_22810</name>
</gene>
<accession>A0AAU9EU43</accession>
<keyword evidence="3" id="KW-0812">Transmembrane</keyword>
<dbReference type="RefSeq" id="WP_338535557.1">
    <property type="nucleotide sequence ID" value="NZ_AP028654.1"/>
</dbReference>
<evidence type="ECO:0000313" key="4">
    <source>
        <dbReference type="EMBL" id="BEP29950.1"/>
    </source>
</evidence>
<dbReference type="InterPro" id="IPR005133">
    <property type="entry name" value="PhaG_MnhG_YufB"/>
</dbReference>
<dbReference type="GO" id="GO:0015385">
    <property type="term" value="F:sodium:proton antiporter activity"/>
    <property type="evidence" value="ECO:0007669"/>
    <property type="project" value="TreeGrafter"/>
</dbReference>
<dbReference type="PANTHER" id="PTHR34703:SF1">
    <property type="entry name" value="ANTIPORTER SUBUNIT MNHG2-RELATED"/>
    <property type="match status" value="1"/>
</dbReference>
<evidence type="ECO:0008006" key="6">
    <source>
        <dbReference type="Google" id="ProtNLM"/>
    </source>
</evidence>
<proteinExistence type="inferred from homology"/>
<dbReference type="Pfam" id="PF03334">
    <property type="entry name" value="PhaG_MnhG_YufB"/>
    <property type="match status" value="1"/>
</dbReference>
<comment type="similarity">
    <text evidence="2">Belongs to the CPA3 antiporters (TC 2.A.63) subunit G family.</text>
</comment>
<dbReference type="PANTHER" id="PTHR34703">
    <property type="entry name" value="ANTIPORTER SUBUNIT MNHG2-RELATED"/>
    <property type="match status" value="1"/>
</dbReference>
<name>A0AAU9EU43_9FIRM</name>
<sequence>MTIIGYIFLTIGAIFLFLGGLGVFRMPDVLNQSQAGTKASTLGIVSFLIGLIFFHPAWGFKLVIIALFFFATGPISSHKITRAALIRNKENFILSENAFEDRFKVDLEEDGGDNNDDSIS</sequence>
<reference evidence="4 5" key="1">
    <citation type="submission" date="2023-08" db="EMBL/GenBank/DDBJ databases">
        <title>Helicovermis profunda gen. nov., sp. nov., a novel mesophilic, fermentative bacterium within the Bacillota from a deep-sea hydrothermal vent chimney.</title>
        <authorList>
            <person name="Miyazaki U."/>
            <person name="Mizutani D."/>
            <person name="Hashimoto Y."/>
            <person name="Tame A."/>
            <person name="Sawayama S."/>
            <person name="Miyazaki J."/>
            <person name="Takai K."/>
            <person name="Nakagawa S."/>
        </authorList>
    </citation>
    <scope>NUCLEOTIDE SEQUENCE [LARGE SCALE GENOMIC DNA]</scope>
    <source>
        <strain evidence="4 5">S502</strain>
    </source>
</reference>
<evidence type="ECO:0000256" key="1">
    <source>
        <dbReference type="ARBA" id="ARBA00004141"/>
    </source>
</evidence>
<keyword evidence="5" id="KW-1185">Reference proteome</keyword>
<dbReference type="AlphaFoldDB" id="A0AAU9EU43"/>
<comment type="subcellular location">
    <subcellularLocation>
        <location evidence="1">Membrane</location>
        <topology evidence="1">Multi-pass membrane protein</topology>
    </subcellularLocation>
</comment>
<dbReference type="EMBL" id="AP028654">
    <property type="protein sequence ID" value="BEP29950.1"/>
    <property type="molecule type" value="Genomic_DNA"/>
</dbReference>
<evidence type="ECO:0000313" key="5">
    <source>
        <dbReference type="Proteomes" id="UP001321786"/>
    </source>
</evidence>
<keyword evidence="3" id="KW-1133">Transmembrane helix</keyword>
<evidence type="ECO:0000256" key="2">
    <source>
        <dbReference type="ARBA" id="ARBA00008404"/>
    </source>
</evidence>
<dbReference type="NCBIfam" id="TIGR01300">
    <property type="entry name" value="CPA3_mnhG_phaG"/>
    <property type="match status" value="1"/>
</dbReference>
<dbReference type="KEGG" id="hprf:HLPR_22810"/>
<dbReference type="Proteomes" id="UP001321786">
    <property type="component" value="Chromosome"/>
</dbReference>
<organism evidence="4 5">
    <name type="scientific">Helicovermis profundi</name>
    <dbReference type="NCBI Taxonomy" id="3065157"/>
    <lineage>
        <taxon>Bacteria</taxon>
        <taxon>Bacillati</taxon>
        <taxon>Bacillota</taxon>
        <taxon>Clostridia</taxon>
        <taxon>Helicovermis</taxon>
    </lineage>
</organism>